<dbReference type="GeneID" id="8684215"/>
<keyword evidence="2" id="KW-1185">Reference proteome</keyword>
<accession>D0U213</accession>
<protein>
    <submittedName>
        <fullName evidence="1">Uncharacterized protein</fullName>
    </submittedName>
</protein>
<evidence type="ECO:0000313" key="1">
    <source>
        <dbReference type="EMBL" id="ACY35925.1"/>
    </source>
</evidence>
<sequence length="169" mass="19100">MLRYQTMDATLQKLNDNIAALPSEDPNHANLLEQYNTLEESYIELRAKLLENSIIIHLRSIPQVTLDAIQSKTVRKWANISKEREKTEDPLTQGEAQIYMQRDHAQGIIRAAIQKIEAADGSQAELPETIGKDLAELLSPAEFQRLDNAIQEMVFNDNLGRLATDEPGF</sequence>
<reference evidence="1 2" key="1">
    <citation type="journal article" date="2010" name="Microbiology">
        <title>The endolysins of bacteriophages CMP1 and CN77 are specific for the lysis of Clavibacter michiganensis strains.</title>
        <authorList>
            <person name="Wittmann J."/>
            <person name="Eichenlaub R."/>
            <person name="Dreiseikelmann B."/>
        </authorList>
    </citation>
    <scope>NUCLEOTIDE SEQUENCE [LARGE SCALE GENOMIC DNA]</scope>
</reference>
<organism evidence="1 2">
    <name type="scientific">Clavibacter phage CMP1</name>
    <dbReference type="NCBI Taxonomy" id="686439"/>
    <lineage>
        <taxon>Viruses</taxon>
        <taxon>Duplodnaviria</taxon>
        <taxon>Heunggongvirae</taxon>
        <taxon>Uroviricota</taxon>
        <taxon>Caudoviricetes</taxon>
        <taxon>Cimpunavirus</taxon>
        <taxon>Cimpunavirus CMP1</taxon>
    </lineage>
</organism>
<evidence type="ECO:0000313" key="2">
    <source>
        <dbReference type="Proteomes" id="UP000002628"/>
    </source>
</evidence>
<dbReference type="Proteomes" id="UP000002628">
    <property type="component" value="Segment"/>
</dbReference>
<name>D0U213_9CAUD</name>
<gene>
    <name evidence="1" type="ORF">CMP1-29</name>
</gene>
<dbReference type="KEGG" id="vg:8684215"/>
<dbReference type="RefSeq" id="YP_003359120.1">
    <property type="nucleotide sequence ID" value="NC_013698.1"/>
</dbReference>
<proteinExistence type="predicted"/>
<dbReference type="EMBL" id="GQ241246">
    <property type="protein sequence ID" value="ACY35925.1"/>
    <property type="molecule type" value="Genomic_DNA"/>
</dbReference>